<dbReference type="GO" id="GO:0009277">
    <property type="term" value="C:fungal-type cell wall"/>
    <property type="evidence" value="ECO:0007669"/>
    <property type="project" value="UniProtKB-ARBA"/>
</dbReference>
<dbReference type="GO" id="GO:0098552">
    <property type="term" value="C:side of membrane"/>
    <property type="evidence" value="ECO:0007669"/>
    <property type="project" value="UniProtKB-KW"/>
</dbReference>
<dbReference type="Proteomes" id="UP000769528">
    <property type="component" value="Unassembled WGS sequence"/>
</dbReference>
<evidence type="ECO:0000313" key="25">
    <source>
        <dbReference type="EMBL" id="KAH3677082.1"/>
    </source>
</evidence>
<organism evidence="25 26">
    <name type="scientific">Wickerhamomyces mucosus</name>
    <dbReference type="NCBI Taxonomy" id="1378264"/>
    <lineage>
        <taxon>Eukaryota</taxon>
        <taxon>Fungi</taxon>
        <taxon>Dikarya</taxon>
        <taxon>Ascomycota</taxon>
        <taxon>Saccharomycotina</taxon>
        <taxon>Saccharomycetes</taxon>
        <taxon>Phaffomycetales</taxon>
        <taxon>Wickerhamomycetaceae</taxon>
        <taxon>Wickerhamomyces</taxon>
    </lineage>
</organism>
<feature type="active site" description="Nucleophile" evidence="19">
    <location>
        <position position="126"/>
    </location>
</feature>
<keyword evidence="14" id="KW-0449">Lipoprotein</keyword>
<accession>A0A9P8PT17</accession>
<dbReference type="OrthoDB" id="4781at2759"/>
<evidence type="ECO:0000256" key="5">
    <source>
        <dbReference type="ARBA" id="ARBA00022525"/>
    </source>
</evidence>
<feature type="compositionally biased region" description="Low complexity" evidence="21">
    <location>
        <begin position="417"/>
        <end position="443"/>
    </location>
</feature>
<dbReference type="EC" id="3.2.-.-" evidence="18"/>
<feature type="active site" description="Proton donor" evidence="19">
    <location>
        <position position="130"/>
    </location>
</feature>
<proteinExistence type="inferred from homology"/>
<keyword evidence="6" id="KW-0336">GPI-anchor</keyword>
<evidence type="ECO:0000256" key="16">
    <source>
        <dbReference type="ARBA" id="ARBA00023316"/>
    </source>
</evidence>
<feature type="region of interest" description="Disordered" evidence="21">
    <location>
        <begin position="417"/>
        <end position="454"/>
    </location>
</feature>
<dbReference type="GO" id="GO:0031505">
    <property type="term" value="P:fungal-type cell wall organization"/>
    <property type="evidence" value="ECO:0007669"/>
    <property type="project" value="TreeGrafter"/>
</dbReference>
<keyword evidence="7" id="KW-0328">Glycosyltransferase</keyword>
<comment type="caution">
    <text evidence="25">The sequence shown here is derived from an EMBL/GenBank/DDBJ whole genome shotgun (WGS) entry which is preliminary data.</text>
</comment>
<keyword evidence="11 18" id="KW-0472">Membrane</keyword>
<reference evidence="25" key="2">
    <citation type="submission" date="2021-01" db="EMBL/GenBank/DDBJ databases">
        <authorList>
            <person name="Schikora-Tamarit M.A."/>
        </authorList>
    </citation>
    <scope>NUCLEOTIDE SEQUENCE</scope>
    <source>
        <strain evidence="25">CBS6341</strain>
    </source>
</reference>
<dbReference type="GO" id="GO:0005975">
    <property type="term" value="P:carbohydrate metabolic process"/>
    <property type="evidence" value="ECO:0007669"/>
    <property type="project" value="InterPro"/>
</dbReference>
<protein>
    <recommendedName>
        <fullName evidence="18">Crh-like protein</fullName>
        <ecNumber evidence="18">3.2.-.-</ecNumber>
    </recommendedName>
</protein>
<feature type="signal peptide" evidence="23">
    <location>
        <begin position="1"/>
        <end position="19"/>
    </location>
</feature>
<evidence type="ECO:0000256" key="11">
    <source>
        <dbReference type="ARBA" id="ARBA00023136"/>
    </source>
</evidence>
<dbReference type="InterPro" id="IPR017168">
    <property type="entry name" value="CHR-like"/>
</dbReference>
<evidence type="ECO:0000256" key="4">
    <source>
        <dbReference type="ARBA" id="ARBA00022512"/>
    </source>
</evidence>
<evidence type="ECO:0000256" key="7">
    <source>
        <dbReference type="ARBA" id="ARBA00022676"/>
    </source>
</evidence>
<feature type="compositionally biased region" description="Polar residues" evidence="21">
    <location>
        <begin position="347"/>
        <end position="356"/>
    </location>
</feature>
<dbReference type="SUPFAM" id="SSF49899">
    <property type="entry name" value="Concanavalin A-like lectins/glucanases"/>
    <property type="match status" value="1"/>
</dbReference>
<evidence type="ECO:0000256" key="9">
    <source>
        <dbReference type="ARBA" id="ARBA00022729"/>
    </source>
</evidence>
<evidence type="ECO:0000256" key="14">
    <source>
        <dbReference type="ARBA" id="ARBA00023288"/>
    </source>
</evidence>
<dbReference type="GO" id="GO:0016757">
    <property type="term" value="F:glycosyltransferase activity"/>
    <property type="evidence" value="ECO:0007669"/>
    <property type="project" value="UniProtKB-KW"/>
</dbReference>
<keyword evidence="4" id="KW-0134">Cell wall</keyword>
<evidence type="ECO:0000256" key="20">
    <source>
        <dbReference type="PIRSR" id="PIRSR037299-2"/>
    </source>
</evidence>
<evidence type="ECO:0000256" key="12">
    <source>
        <dbReference type="ARBA" id="ARBA00023157"/>
    </source>
</evidence>
<keyword evidence="10 18" id="KW-0378">Hydrolase</keyword>
<dbReference type="PANTHER" id="PTHR10963:SF68">
    <property type="entry name" value="GLYCOSIDASE CRH1-RELATED"/>
    <property type="match status" value="1"/>
</dbReference>
<comment type="subcellular location">
    <subcellularLocation>
        <location evidence="3">Membrane</location>
        <topology evidence="3">Lipid-anchor</topology>
        <topology evidence="3">GPI-anchor</topology>
    </subcellularLocation>
    <subcellularLocation>
        <location evidence="2">Secreted</location>
        <location evidence="2">Cell wall</location>
    </subcellularLocation>
</comment>
<feature type="region of interest" description="Disordered" evidence="21">
    <location>
        <begin position="328"/>
        <end position="356"/>
    </location>
</feature>
<evidence type="ECO:0000256" key="17">
    <source>
        <dbReference type="ARBA" id="ARBA00038074"/>
    </source>
</evidence>
<sequence>MVNPLIIAYLLVLPYIVSAASALTSATSTATCNPLKTSSCPPDKALATSFSESFTSESKWFYASSHSERIKYNSDGLEITLAQRFDNPAIKSNFYIMFGRLEVVLKAAPGRGVVSSFYLQSDDLDEIDLEWIGSDITEVQTNYFSKGNTTTYDRGQFHGVHAPQNEFHNYTIDWTKEALTWYLDGKVLRTLTSDSPAGYPQTPMYVMSGVWAGGDPDNAAGTIEWAGGLTDYSQAPFSMYIKKVVVADYSTGTEYSYNDQSGDWTSIKATNGVVNGRIQQAAQEFDTLVNGASVSNYAVSSDSSEQSSSTSGFSSSSIESVTSSTISITTSENNSVTSSSTSESLSPTGKTKGSISSVQNNISRSVTANHSSSSSSSSSLEAETTTILSSSSLSSKSLSRDSSSPTTTILSSSSLSSKSLSQDSLSPTTLSSSTSSSSSSTSTNNGSLDQSSSGANSVVYRSDFYKSRFGTIVCSLLITMIFLIII</sequence>
<keyword evidence="8" id="KW-0808">Transferase</keyword>
<dbReference type="AlphaFoldDB" id="A0A9P8PT17"/>
<dbReference type="InterPro" id="IPR000757">
    <property type="entry name" value="Beta-glucanase-like"/>
</dbReference>
<keyword evidence="16" id="KW-0961">Cell wall biogenesis/degradation</keyword>
<evidence type="ECO:0000256" key="22">
    <source>
        <dbReference type="SAM" id="Phobius"/>
    </source>
</evidence>
<feature type="compositionally biased region" description="Polar residues" evidence="21">
    <location>
        <begin position="444"/>
        <end position="454"/>
    </location>
</feature>
<comment type="similarity">
    <text evidence="17">Belongs to the glycosyl hydrolase 16 family. CRH1 subfamily.</text>
</comment>
<gene>
    <name evidence="25" type="ORF">WICMUC_001837</name>
</gene>
<keyword evidence="22" id="KW-0812">Transmembrane</keyword>
<dbReference type="EMBL" id="JAEUBF010000550">
    <property type="protein sequence ID" value="KAH3677082.1"/>
    <property type="molecule type" value="Genomic_DNA"/>
</dbReference>
<dbReference type="PANTHER" id="PTHR10963">
    <property type="entry name" value="GLYCOSYL HYDROLASE-RELATED"/>
    <property type="match status" value="1"/>
</dbReference>
<dbReference type="FunFam" id="2.60.120.200:FF:000162">
    <property type="entry name" value="Glycosidase"/>
    <property type="match status" value="1"/>
</dbReference>
<keyword evidence="15" id="KW-0326">Glycosidase</keyword>
<dbReference type="Pfam" id="PF00722">
    <property type="entry name" value="Glyco_hydro_16"/>
    <property type="match status" value="1"/>
</dbReference>
<keyword evidence="26" id="KW-1185">Reference proteome</keyword>
<keyword evidence="5" id="KW-0964">Secreted</keyword>
<evidence type="ECO:0000256" key="21">
    <source>
        <dbReference type="SAM" id="MobiDB-lite"/>
    </source>
</evidence>
<keyword evidence="9 23" id="KW-0732">Signal</keyword>
<keyword evidence="13" id="KW-0325">Glycoprotein</keyword>
<evidence type="ECO:0000256" key="23">
    <source>
        <dbReference type="SAM" id="SignalP"/>
    </source>
</evidence>
<dbReference type="Gene3D" id="2.60.120.200">
    <property type="match status" value="1"/>
</dbReference>
<dbReference type="InterPro" id="IPR050546">
    <property type="entry name" value="Glycosyl_Hydrlase_16"/>
</dbReference>
<evidence type="ECO:0000256" key="2">
    <source>
        <dbReference type="ARBA" id="ARBA00004191"/>
    </source>
</evidence>
<feature type="chain" id="PRO_5040270037" description="Crh-like protein" evidence="23">
    <location>
        <begin position="20"/>
        <end position="486"/>
    </location>
</feature>
<keyword evidence="12 20" id="KW-1015">Disulfide bond</keyword>
<feature type="compositionally biased region" description="Low complexity" evidence="21">
    <location>
        <begin position="328"/>
        <end position="346"/>
    </location>
</feature>
<reference evidence="25" key="1">
    <citation type="journal article" date="2021" name="Open Biol.">
        <title>Shared evolutionary footprints suggest mitochondrial oxidative damage underlies multiple complex I losses in fungi.</title>
        <authorList>
            <person name="Schikora-Tamarit M.A."/>
            <person name="Marcet-Houben M."/>
            <person name="Nosek J."/>
            <person name="Gabaldon T."/>
        </authorList>
    </citation>
    <scope>NUCLEOTIDE SEQUENCE</scope>
    <source>
        <strain evidence="25">CBS6341</strain>
    </source>
</reference>
<evidence type="ECO:0000256" key="10">
    <source>
        <dbReference type="ARBA" id="ARBA00022801"/>
    </source>
</evidence>
<evidence type="ECO:0000256" key="15">
    <source>
        <dbReference type="ARBA" id="ARBA00023295"/>
    </source>
</evidence>
<dbReference type="InterPro" id="IPR013320">
    <property type="entry name" value="ConA-like_dom_sf"/>
</dbReference>
<evidence type="ECO:0000256" key="18">
    <source>
        <dbReference type="PIRNR" id="PIRNR037299"/>
    </source>
</evidence>
<evidence type="ECO:0000256" key="8">
    <source>
        <dbReference type="ARBA" id="ARBA00022679"/>
    </source>
</evidence>
<evidence type="ECO:0000256" key="19">
    <source>
        <dbReference type="PIRSR" id="PIRSR037299-1"/>
    </source>
</evidence>
<evidence type="ECO:0000256" key="3">
    <source>
        <dbReference type="ARBA" id="ARBA00004589"/>
    </source>
</evidence>
<evidence type="ECO:0000259" key="24">
    <source>
        <dbReference type="PROSITE" id="PS51762"/>
    </source>
</evidence>
<feature type="disulfide bond" evidence="20">
    <location>
        <begin position="32"/>
        <end position="40"/>
    </location>
</feature>
<dbReference type="PIRSF" id="PIRSF037299">
    <property type="entry name" value="Glycosidase_CRH1_prd"/>
    <property type="match status" value="1"/>
</dbReference>
<evidence type="ECO:0000256" key="6">
    <source>
        <dbReference type="ARBA" id="ARBA00022622"/>
    </source>
</evidence>
<feature type="transmembrane region" description="Helical" evidence="22">
    <location>
        <begin position="467"/>
        <end position="485"/>
    </location>
</feature>
<evidence type="ECO:0000313" key="26">
    <source>
        <dbReference type="Proteomes" id="UP000769528"/>
    </source>
</evidence>
<dbReference type="PROSITE" id="PS51762">
    <property type="entry name" value="GH16_2"/>
    <property type="match status" value="1"/>
</dbReference>
<feature type="domain" description="GH16" evidence="24">
    <location>
        <begin position="26"/>
        <end position="234"/>
    </location>
</feature>
<evidence type="ECO:0000256" key="1">
    <source>
        <dbReference type="ARBA" id="ARBA00000822"/>
    </source>
</evidence>
<evidence type="ECO:0000256" key="13">
    <source>
        <dbReference type="ARBA" id="ARBA00023180"/>
    </source>
</evidence>
<name>A0A9P8PT17_9ASCO</name>
<comment type="catalytic activity">
    <reaction evidence="1">
        <text>Random endo-hydrolysis of N-acetyl-beta-D-glucosaminide (1-&gt;4)-beta-linkages in chitin and chitodextrins.</text>
        <dbReference type="EC" id="3.2.1.14"/>
    </reaction>
</comment>
<dbReference type="CDD" id="cd02183">
    <property type="entry name" value="GH16_fungal_CRH1_transglycosylase"/>
    <property type="match status" value="1"/>
</dbReference>
<keyword evidence="22" id="KW-1133">Transmembrane helix</keyword>
<dbReference type="GO" id="GO:0008843">
    <property type="term" value="F:endochitinase activity"/>
    <property type="evidence" value="ECO:0007669"/>
    <property type="project" value="UniProtKB-EC"/>
</dbReference>